<evidence type="ECO:0000256" key="4">
    <source>
        <dbReference type="ARBA" id="ARBA00048461"/>
    </source>
</evidence>
<evidence type="ECO:0000313" key="7">
    <source>
        <dbReference type="Proteomes" id="UP001063166"/>
    </source>
</evidence>
<evidence type="ECO:0000313" key="6">
    <source>
        <dbReference type="EMBL" id="GLB38753.1"/>
    </source>
</evidence>
<dbReference type="AlphaFoldDB" id="A0A9P3UMK5"/>
<dbReference type="GO" id="GO:0006629">
    <property type="term" value="P:lipid metabolic process"/>
    <property type="evidence" value="ECO:0007669"/>
    <property type="project" value="InterPro"/>
</dbReference>
<evidence type="ECO:0000256" key="1">
    <source>
        <dbReference type="ARBA" id="ARBA00023157"/>
    </source>
</evidence>
<evidence type="ECO:0000259" key="5">
    <source>
        <dbReference type="Pfam" id="PF01764"/>
    </source>
</evidence>
<accession>A0A9P3UMK5</accession>
<dbReference type="Gene3D" id="3.40.50.1820">
    <property type="entry name" value="alpha/beta hydrolase"/>
    <property type="match status" value="1"/>
</dbReference>
<dbReference type="PANTHER" id="PTHR45856">
    <property type="entry name" value="ALPHA/BETA-HYDROLASES SUPERFAMILY PROTEIN"/>
    <property type="match status" value="1"/>
</dbReference>
<evidence type="ECO:0000256" key="3">
    <source>
        <dbReference type="ARBA" id="ARBA00047591"/>
    </source>
</evidence>
<dbReference type="PANTHER" id="PTHR45856:SF24">
    <property type="entry name" value="FUNGAL LIPASE-LIKE DOMAIN-CONTAINING PROTEIN"/>
    <property type="match status" value="1"/>
</dbReference>
<reference evidence="6" key="1">
    <citation type="submission" date="2022-07" db="EMBL/GenBank/DDBJ databases">
        <title>The genome of Lyophyllum shimeji provides insight into the initial evolution of ectomycorrhizal fungal genome.</title>
        <authorList>
            <person name="Kobayashi Y."/>
            <person name="Shibata T."/>
            <person name="Hirakawa H."/>
            <person name="Shigenobu S."/>
            <person name="Nishiyama T."/>
            <person name="Yamada A."/>
            <person name="Hasebe M."/>
            <person name="Kawaguchi M."/>
        </authorList>
    </citation>
    <scope>NUCLEOTIDE SEQUENCE</scope>
    <source>
        <strain evidence="6">AT787</strain>
    </source>
</reference>
<keyword evidence="7" id="KW-1185">Reference proteome</keyword>
<gene>
    <name evidence="6" type="ORF">LshimejAT787_0506180</name>
</gene>
<proteinExistence type="inferred from homology"/>
<comment type="similarity">
    <text evidence="2">Belongs to the AB hydrolase superfamily. Lipase family. Class 3 subfamily.</text>
</comment>
<dbReference type="OrthoDB" id="426718at2759"/>
<dbReference type="InterPro" id="IPR051218">
    <property type="entry name" value="Sec_MonoDiacylglyc_Lipase"/>
</dbReference>
<name>A0A9P3UMK5_LYOSH</name>
<dbReference type="SUPFAM" id="SSF53474">
    <property type="entry name" value="alpha/beta-Hydrolases"/>
    <property type="match status" value="1"/>
</dbReference>
<dbReference type="EMBL" id="BRPK01000005">
    <property type="protein sequence ID" value="GLB38753.1"/>
    <property type="molecule type" value="Genomic_DNA"/>
</dbReference>
<keyword evidence="1" id="KW-1015">Disulfide bond</keyword>
<feature type="domain" description="Fungal lipase-type" evidence="5">
    <location>
        <begin position="129"/>
        <end position="275"/>
    </location>
</feature>
<organism evidence="6 7">
    <name type="scientific">Lyophyllum shimeji</name>
    <name type="common">Hon-shimeji</name>
    <name type="synonym">Tricholoma shimeji</name>
    <dbReference type="NCBI Taxonomy" id="47721"/>
    <lineage>
        <taxon>Eukaryota</taxon>
        <taxon>Fungi</taxon>
        <taxon>Dikarya</taxon>
        <taxon>Basidiomycota</taxon>
        <taxon>Agaricomycotina</taxon>
        <taxon>Agaricomycetes</taxon>
        <taxon>Agaricomycetidae</taxon>
        <taxon>Agaricales</taxon>
        <taxon>Tricholomatineae</taxon>
        <taxon>Lyophyllaceae</taxon>
        <taxon>Lyophyllum</taxon>
    </lineage>
</organism>
<dbReference type="CDD" id="cd00519">
    <property type="entry name" value="Lipase_3"/>
    <property type="match status" value="1"/>
</dbReference>
<comment type="caution">
    <text evidence="6">The sequence shown here is derived from an EMBL/GenBank/DDBJ whole genome shotgun (WGS) entry which is preliminary data.</text>
</comment>
<dbReference type="Proteomes" id="UP001063166">
    <property type="component" value="Unassembled WGS sequence"/>
</dbReference>
<comment type="catalytic activity">
    <reaction evidence="3">
        <text>a diacylglycerol + H2O = a monoacylglycerol + a fatty acid + H(+)</text>
        <dbReference type="Rhea" id="RHEA:32731"/>
        <dbReference type="ChEBI" id="CHEBI:15377"/>
        <dbReference type="ChEBI" id="CHEBI:15378"/>
        <dbReference type="ChEBI" id="CHEBI:17408"/>
        <dbReference type="ChEBI" id="CHEBI:18035"/>
        <dbReference type="ChEBI" id="CHEBI:28868"/>
    </reaction>
</comment>
<protein>
    <submittedName>
        <fullName evidence="6">Alpha beta-hydrolase</fullName>
    </submittedName>
</protein>
<sequence length="371" mass="42308">MLRSITSLPRGYAHLPEAQRRMYEMEREDNFRWASQLFARLAPDPLMSTDVVDTALQDELSDIGQFAEVAHGSMDPEFVWKYMMQLSAPGYPLHGYSALLGSELLFSLHGSVADLQGYVAYRPEQKQLVVAFSGTSSAAQAWRDFDARLVPHPCGGGRLVHSGFWNLFSGVRIDALSAMRKAWDEYDVQEVVFTGHSMGGVMGYLLAFDILEERASSSQLENVTSAPRQIKVVAFGSPRIGNSAFVQRWRELVQHFGVVEYSVRTYNDGVPALLPRRMGYRHSAERPLYLAHGRLWRIPPAQSEYSLFSLTSSSQNLGDERFPLGGHNYYNGRDMELLQRRMQWFKPYTDEWDSLQRRFEAKLLEEKRTMG</sequence>
<dbReference type="InterPro" id="IPR002921">
    <property type="entry name" value="Fungal_lipase-type"/>
</dbReference>
<dbReference type="Pfam" id="PF01764">
    <property type="entry name" value="Lipase_3"/>
    <property type="match status" value="1"/>
</dbReference>
<evidence type="ECO:0000256" key="2">
    <source>
        <dbReference type="ARBA" id="ARBA00043996"/>
    </source>
</evidence>
<dbReference type="InterPro" id="IPR029058">
    <property type="entry name" value="AB_hydrolase_fold"/>
</dbReference>
<comment type="catalytic activity">
    <reaction evidence="4">
        <text>a monoacylglycerol + H2O = glycerol + a fatty acid + H(+)</text>
        <dbReference type="Rhea" id="RHEA:15245"/>
        <dbReference type="ChEBI" id="CHEBI:15377"/>
        <dbReference type="ChEBI" id="CHEBI:15378"/>
        <dbReference type="ChEBI" id="CHEBI:17408"/>
        <dbReference type="ChEBI" id="CHEBI:17754"/>
        <dbReference type="ChEBI" id="CHEBI:28868"/>
    </reaction>
</comment>